<feature type="domain" description="Type I restriction enzyme HindI endonuclease subunit-like C-terminal" evidence="1">
    <location>
        <begin position="2"/>
        <end position="181"/>
    </location>
</feature>
<dbReference type="Pfam" id="PF11867">
    <property type="entry name" value="T1RH-like_C"/>
    <property type="match status" value="1"/>
</dbReference>
<dbReference type="EMBL" id="UGHP01000001">
    <property type="protein sequence ID" value="STQ82197.1"/>
    <property type="molecule type" value="Genomic_DNA"/>
</dbReference>
<dbReference type="Proteomes" id="UP000254821">
    <property type="component" value="Unassembled WGS sequence"/>
</dbReference>
<evidence type="ECO:0000313" key="3">
    <source>
        <dbReference type="Proteomes" id="UP000254821"/>
    </source>
</evidence>
<accession>A0A377PPH2</accession>
<evidence type="ECO:0000313" key="2">
    <source>
        <dbReference type="EMBL" id="STQ82197.1"/>
    </source>
</evidence>
<sequence>MARIGKIKLPNTRMQLLQKMLAKAISDFQKVNQLQGINFSKRFQALVEQYNQRKENDVLNGEEFDTFTQQMADMIYDIKTEMMSFADIGIDMEEKAFLDILAHMCEKYDFTYDKDKMLELAKDMKVIVDDSAQYPDWSNRDDIKAKLKVDLILLLHRYGFPPVANDEVYKSVLEQAENFKKYLQS</sequence>
<reference evidence="2 3" key="1">
    <citation type="submission" date="2018-06" db="EMBL/GenBank/DDBJ databases">
        <authorList>
            <consortium name="Pathogen Informatics"/>
            <person name="Doyle S."/>
        </authorList>
    </citation>
    <scope>NUCLEOTIDE SEQUENCE [LARGE SCALE GENOMIC DNA]</scope>
    <source>
        <strain evidence="2 3">NCTC8105</strain>
    </source>
</reference>
<evidence type="ECO:0000259" key="1">
    <source>
        <dbReference type="Pfam" id="PF11867"/>
    </source>
</evidence>
<proteinExistence type="predicted"/>
<gene>
    <name evidence="2" type="ORF">NCTC8105_04407</name>
</gene>
<name>A0A377PPH2_HAFAL</name>
<dbReference type="AlphaFoldDB" id="A0A377PPH2"/>
<dbReference type="InterPro" id="IPR021810">
    <property type="entry name" value="T1RH-like_C"/>
</dbReference>
<organism evidence="2 3">
    <name type="scientific">Hafnia alvei</name>
    <dbReference type="NCBI Taxonomy" id="569"/>
    <lineage>
        <taxon>Bacteria</taxon>
        <taxon>Pseudomonadati</taxon>
        <taxon>Pseudomonadota</taxon>
        <taxon>Gammaproteobacteria</taxon>
        <taxon>Enterobacterales</taxon>
        <taxon>Hafniaceae</taxon>
        <taxon>Hafnia</taxon>
    </lineage>
</organism>
<protein>
    <submittedName>
        <fullName evidence="2">Domain of uncharacterized function (DUF3387)</fullName>
    </submittedName>
</protein>